<keyword evidence="4 6" id="KW-0862">Zinc</keyword>
<keyword evidence="2" id="KW-0479">Metal-binding</keyword>
<comment type="caution">
    <text evidence="8">The sequence shown here is derived from an EMBL/GenBank/DDBJ whole genome shotgun (WGS) entry which is preliminary data.</text>
</comment>
<reference evidence="8 9" key="1">
    <citation type="submission" date="2018-08" db="EMBL/GenBank/DDBJ databases">
        <title>Aphanomyces genome sequencing and annotation.</title>
        <authorList>
            <person name="Minardi D."/>
            <person name="Oidtmann B."/>
            <person name="Van Der Giezen M."/>
            <person name="Studholme D.J."/>
        </authorList>
    </citation>
    <scope>NUCLEOTIDE SEQUENCE [LARGE SCALE GENOMIC DNA]</scope>
    <source>
        <strain evidence="8 9">FDL457</strain>
    </source>
</reference>
<evidence type="ECO:0000256" key="1">
    <source>
        <dbReference type="ARBA" id="ARBA00022670"/>
    </source>
</evidence>
<feature type="domain" description="Peptidase M48" evidence="7">
    <location>
        <begin position="201"/>
        <end position="369"/>
    </location>
</feature>
<dbReference type="VEuPathDB" id="FungiDB:H257_17041"/>
<organism evidence="8 9">
    <name type="scientific">Aphanomyces astaci</name>
    <name type="common">Crayfish plague agent</name>
    <dbReference type="NCBI Taxonomy" id="112090"/>
    <lineage>
        <taxon>Eukaryota</taxon>
        <taxon>Sar</taxon>
        <taxon>Stramenopiles</taxon>
        <taxon>Oomycota</taxon>
        <taxon>Saprolegniomycetes</taxon>
        <taxon>Saprolegniales</taxon>
        <taxon>Verrucalvaceae</taxon>
        <taxon>Aphanomyces</taxon>
    </lineage>
</organism>
<dbReference type="InterPro" id="IPR001915">
    <property type="entry name" value="Peptidase_M48"/>
</dbReference>
<dbReference type="InterPro" id="IPR053208">
    <property type="entry name" value="GMC_Oxidoreductase_CD"/>
</dbReference>
<protein>
    <recommendedName>
        <fullName evidence="7">Peptidase M48 domain-containing protein</fullName>
    </recommendedName>
</protein>
<evidence type="ECO:0000256" key="2">
    <source>
        <dbReference type="ARBA" id="ARBA00022723"/>
    </source>
</evidence>
<gene>
    <name evidence="8" type="ORF">DYB26_010640</name>
</gene>
<dbReference type="SUPFAM" id="SSF51905">
    <property type="entry name" value="FAD/NAD(P)-binding domain"/>
    <property type="match status" value="1"/>
</dbReference>
<dbReference type="Pfam" id="PF05834">
    <property type="entry name" value="Lycopene_cycl"/>
    <property type="match status" value="1"/>
</dbReference>
<dbReference type="PANTHER" id="PTHR47190">
    <property type="entry name" value="DEHYDROGENASE, PUTATIVE-RELATED"/>
    <property type="match status" value="1"/>
</dbReference>
<accession>A0A3R6ZG94</accession>
<dbReference type="Gene3D" id="3.50.50.60">
    <property type="entry name" value="FAD/NAD(P)-binding domain"/>
    <property type="match status" value="1"/>
</dbReference>
<dbReference type="GO" id="GO:0006508">
    <property type="term" value="P:proteolysis"/>
    <property type="evidence" value="ECO:0007669"/>
    <property type="project" value="UniProtKB-KW"/>
</dbReference>
<dbReference type="EMBL" id="QUTF01022748">
    <property type="protein sequence ID" value="RHY88770.1"/>
    <property type="molecule type" value="Genomic_DNA"/>
</dbReference>
<keyword evidence="3 6" id="KW-0378">Hydrolase</keyword>
<evidence type="ECO:0000256" key="3">
    <source>
        <dbReference type="ARBA" id="ARBA00022801"/>
    </source>
</evidence>
<comment type="similarity">
    <text evidence="6">Belongs to the peptidase M48 family.</text>
</comment>
<keyword evidence="1 6" id="KW-0645">Protease</keyword>
<dbReference type="GO" id="GO:0046872">
    <property type="term" value="F:metal ion binding"/>
    <property type="evidence" value="ECO:0007669"/>
    <property type="project" value="UniProtKB-KW"/>
</dbReference>
<dbReference type="InterPro" id="IPR036188">
    <property type="entry name" value="FAD/NAD-bd_sf"/>
</dbReference>
<evidence type="ECO:0000313" key="8">
    <source>
        <dbReference type="EMBL" id="RHY88770.1"/>
    </source>
</evidence>
<evidence type="ECO:0000256" key="5">
    <source>
        <dbReference type="ARBA" id="ARBA00023049"/>
    </source>
</evidence>
<dbReference type="Pfam" id="PF01435">
    <property type="entry name" value="Peptidase_M48"/>
    <property type="match status" value="1"/>
</dbReference>
<keyword evidence="5 6" id="KW-0482">Metalloprotease</keyword>
<sequence>MTVKEHYDVIVVGGGPAGSVVASQLLAKSPSLSVLLIEAGDATQSALGGTFTHWTPFDVPFYWSHVAHLEAFHWNVSNTFIAKALGGCGIHNAMLYGTIYVTKLRSSRPKLLETASAASITIPLTMTTVVHRRVLAGAATALFASSVYPVYNPRCTDGAMRLDDDDPIVHATREIAFQTGVTHPENVHVYVSMDGETGGSMGANVFGRGSVCISNAVYRGFHLDENVDDEDEDDLPSKEEAEFILAHECVHLAKNHSLVMSSFVPMAMLSSASITTKVSNKFLATLLGVGSLVVGGIYLSWWMEYEADHGAASLGHRFHIGGLSTLERTRRRNCMFKQMHPTRWITDEGNYLADTAHPWLTTRIDHLSSHNIDDCHNCAFCSLVSTPFRST</sequence>
<dbReference type="PANTHER" id="PTHR47190:SF2">
    <property type="entry name" value="CELLOBIOSE DEHYDROGENASE (AFU_ORTHOLOGUE AFUA_2G17620)"/>
    <property type="match status" value="1"/>
</dbReference>
<dbReference type="Proteomes" id="UP000286510">
    <property type="component" value="Unassembled WGS sequence"/>
</dbReference>
<comment type="cofactor">
    <cofactor evidence="6">
        <name>Zn(2+)</name>
        <dbReference type="ChEBI" id="CHEBI:29105"/>
    </cofactor>
    <text evidence="6">Binds 1 zinc ion per subunit.</text>
</comment>
<dbReference type="VEuPathDB" id="FungiDB:H257_17039"/>
<evidence type="ECO:0000256" key="6">
    <source>
        <dbReference type="RuleBase" id="RU003983"/>
    </source>
</evidence>
<evidence type="ECO:0000313" key="9">
    <source>
        <dbReference type="Proteomes" id="UP000286510"/>
    </source>
</evidence>
<name>A0A3R6ZG94_APHAT</name>
<proteinExistence type="inferred from homology"/>
<dbReference type="GO" id="GO:0004222">
    <property type="term" value="F:metalloendopeptidase activity"/>
    <property type="evidence" value="ECO:0007669"/>
    <property type="project" value="InterPro"/>
</dbReference>
<evidence type="ECO:0000259" key="7">
    <source>
        <dbReference type="Pfam" id="PF01435"/>
    </source>
</evidence>
<dbReference type="AlphaFoldDB" id="A0A3R6ZG94"/>
<evidence type="ECO:0000256" key="4">
    <source>
        <dbReference type="ARBA" id="ARBA00022833"/>
    </source>
</evidence>